<dbReference type="AlphaFoldDB" id="A0A1J0EG92"/>
<evidence type="ECO:0000256" key="4">
    <source>
        <dbReference type="ARBA" id="ARBA00022519"/>
    </source>
</evidence>
<keyword evidence="6 14" id="KW-0812">Transmembrane</keyword>
<dbReference type="InterPro" id="IPR050445">
    <property type="entry name" value="Bact_polysacc_biosynth/exp"/>
</dbReference>
<dbReference type="Pfam" id="PF02706">
    <property type="entry name" value="Wzz"/>
    <property type="match status" value="1"/>
</dbReference>
<dbReference type="GO" id="GO:0005886">
    <property type="term" value="C:plasma membrane"/>
    <property type="evidence" value="ECO:0007669"/>
    <property type="project" value="UniProtKB-SubCell"/>
</dbReference>
<evidence type="ECO:0000256" key="5">
    <source>
        <dbReference type="ARBA" id="ARBA00022679"/>
    </source>
</evidence>
<dbReference type="GO" id="GO:0004713">
    <property type="term" value="F:protein tyrosine kinase activity"/>
    <property type="evidence" value="ECO:0007669"/>
    <property type="project" value="UniProtKB-KW"/>
</dbReference>
<evidence type="ECO:0000256" key="8">
    <source>
        <dbReference type="ARBA" id="ARBA00022777"/>
    </source>
</evidence>
<keyword evidence="10 14" id="KW-1133">Transmembrane helix</keyword>
<evidence type="ECO:0000256" key="7">
    <source>
        <dbReference type="ARBA" id="ARBA00022741"/>
    </source>
</evidence>
<protein>
    <submittedName>
        <fullName evidence="18">Tyrosine-protein kinase</fullName>
    </submittedName>
</protein>
<evidence type="ECO:0000259" key="15">
    <source>
        <dbReference type="Pfam" id="PF02706"/>
    </source>
</evidence>
<dbReference type="PANTHER" id="PTHR32309">
    <property type="entry name" value="TYROSINE-PROTEIN KINASE"/>
    <property type="match status" value="1"/>
</dbReference>
<organism evidence="18 19">
    <name type="scientific">Pseudomonas frederiksbergensis</name>
    <dbReference type="NCBI Taxonomy" id="104087"/>
    <lineage>
        <taxon>Bacteria</taxon>
        <taxon>Pseudomonadati</taxon>
        <taxon>Pseudomonadota</taxon>
        <taxon>Gammaproteobacteria</taxon>
        <taxon>Pseudomonadales</taxon>
        <taxon>Pseudomonadaceae</taxon>
        <taxon>Pseudomonas</taxon>
    </lineage>
</organism>
<comment type="catalytic activity">
    <reaction evidence="13">
        <text>L-tyrosyl-[protein] + ATP = O-phospho-L-tyrosyl-[protein] + ADP + H(+)</text>
        <dbReference type="Rhea" id="RHEA:10596"/>
        <dbReference type="Rhea" id="RHEA-COMP:10136"/>
        <dbReference type="Rhea" id="RHEA-COMP:20101"/>
        <dbReference type="ChEBI" id="CHEBI:15378"/>
        <dbReference type="ChEBI" id="CHEBI:30616"/>
        <dbReference type="ChEBI" id="CHEBI:46858"/>
        <dbReference type="ChEBI" id="CHEBI:61978"/>
        <dbReference type="ChEBI" id="CHEBI:456216"/>
    </reaction>
</comment>
<dbReference type="SUPFAM" id="SSF52540">
    <property type="entry name" value="P-loop containing nucleoside triphosphate hydrolases"/>
    <property type="match status" value="1"/>
</dbReference>
<comment type="similarity">
    <text evidence="2">Belongs to the etk/wzc family.</text>
</comment>
<feature type="transmembrane region" description="Helical" evidence="14">
    <location>
        <begin position="31"/>
        <end position="50"/>
    </location>
</feature>
<dbReference type="Pfam" id="PF13807">
    <property type="entry name" value="GNVR"/>
    <property type="match status" value="1"/>
</dbReference>
<evidence type="ECO:0000256" key="14">
    <source>
        <dbReference type="SAM" id="Phobius"/>
    </source>
</evidence>
<keyword evidence="3" id="KW-1003">Cell membrane</keyword>
<dbReference type="Pfam" id="PF13614">
    <property type="entry name" value="AAA_31"/>
    <property type="match status" value="1"/>
</dbReference>
<evidence type="ECO:0000256" key="2">
    <source>
        <dbReference type="ARBA" id="ARBA00008883"/>
    </source>
</evidence>
<dbReference type="CDD" id="cd05387">
    <property type="entry name" value="BY-kinase"/>
    <property type="match status" value="1"/>
</dbReference>
<evidence type="ECO:0000313" key="18">
    <source>
        <dbReference type="EMBL" id="APC14820.1"/>
    </source>
</evidence>
<evidence type="ECO:0000256" key="6">
    <source>
        <dbReference type="ARBA" id="ARBA00022692"/>
    </source>
</evidence>
<keyword evidence="4" id="KW-0997">Cell inner membrane</keyword>
<sequence>MQQAPVVNVREDDNDEIDLLGMFGTLIDHKWLIAAITGAFMVMGAAYAVLATPVFQANALLQVEAKKNDLLGFSDIGSMLGKESPSATEIELIQSRSVIGKTVDTLKLDSVIQPMYFPVIGEFLARRFKNNNPGEIADAWLGLSSFAWGGESLKLFKLDLPDSQLGKKLTLTVGEQGHYTLVDEDDKLLAASQAGQLFEQNGVTFEIEELRANPGTRFRIIRHSRLTSILDYQEALDVSERGKESGMIGLALESTDPDQAIKILNEISEIYVRQNVERTSAEAAQSLAFLKEQLPVVKKDLEKAGNALNEYQTRRKSVDITLETKAILDQIVGLDTSISELKLQQAEMDRKFTRQHPAYRALLTQIGELSSKQKSLATKVEGLPSTQQELLSLTRDVEVGTAIYTQLLNKSQELDVLRAGTVGNVRVIDIADVNFLKPVKPKKALIVLVATILGGFLAVALVLVRKALNRGLESPEAIEQLGLPVYASIPYSILQKAEEEKVSRGRGRPGVGSSLLAISHPTDLAVEALRSLRTSLHFAMHEADNNRLMISGPSPQVGKTFVSVNLAVVIAQTGLRVLLIDVDMRKGYLHKVLGVASDNGLSDILARRCDMATAIHKTEIENFDFVSRGQIPPNPSELLMHANFSALLEQASELYDLVILDTPPLLAVTDAAIVGRLSGTNLIVARYGLNPAKEIELTVRRFSQNGIAIKGAIFNGVEKKTSTKYGYSDYGYYHYAYASDKS</sequence>
<gene>
    <name evidence="18" type="ORF">BLL42_03425</name>
</gene>
<dbReference type="RefSeq" id="WP_071550809.1">
    <property type="nucleotide sequence ID" value="NZ_CP017886.1"/>
</dbReference>
<dbReference type="FunFam" id="3.40.50.300:FF:000527">
    <property type="entry name" value="Tyrosine-protein kinase etk"/>
    <property type="match status" value="1"/>
</dbReference>
<evidence type="ECO:0000256" key="1">
    <source>
        <dbReference type="ARBA" id="ARBA00004429"/>
    </source>
</evidence>
<dbReference type="InterPro" id="IPR005702">
    <property type="entry name" value="Wzc-like_C"/>
</dbReference>
<dbReference type="InterPro" id="IPR003856">
    <property type="entry name" value="LPS_length_determ_N"/>
</dbReference>
<evidence type="ECO:0000256" key="3">
    <source>
        <dbReference type="ARBA" id="ARBA00022475"/>
    </source>
</evidence>
<dbReference type="GO" id="GO:0042802">
    <property type="term" value="F:identical protein binding"/>
    <property type="evidence" value="ECO:0007669"/>
    <property type="project" value="UniProtKB-ARBA"/>
</dbReference>
<dbReference type="InterPro" id="IPR025669">
    <property type="entry name" value="AAA_dom"/>
</dbReference>
<feature type="domain" description="Tyrosine-protein kinase G-rich" evidence="17">
    <location>
        <begin position="386"/>
        <end position="467"/>
    </location>
</feature>
<dbReference type="Gene3D" id="3.40.50.300">
    <property type="entry name" value="P-loop containing nucleotide triphosphate hydrolases"/>
    <property type="match status" value="1"/>
</dbReference>
<dbReference type="NCBIfam" id="TIGR01007">
    <property type="entry name" value="eps_fam"/>
    <property type="match status" value="1"/>
</dbReference>
<proteinExistence type="inferred from homology"/>
<dbReference type="Proteomes" id="UP000182567">
    <property type="component" value="Chromosome"/>
</dbReference>
<name>A0A1J0EG92_9PSED</name>
<dbReference type="GO" id="GO:0005524">
    <property type="term" value="F:ATP binding"/>
    <property type="evidence" value="ECO:0007669"/>
    <property type="project" value="UniProtKB-KW"/>
</dbReference>
<dbReference type="EMBL" id="CP017886">
    <property type="protein sequence ID" value="APC14820.1"/>
    <property type="molecule type" value="Genomic_DNA"/>
</dbReference>
<evidence type="ECO:0000256" key="13">
    <source>
        <dbReference type="ARBA" id="ARBA00053015"/>
    </source>
</evidence>
<accession>A0A1J0EG92</accession>
<dbReference type="PANTHER" id="PTHR32309:SF32">
    <property type="entry name" value="TYROSINE-PROTEIN KINASE ETK-RELATED"/>
    <property type="match status" value="1"/>
</dbReference>
<feature type="transmembrane region" description="Helical" evidence="14">
    <location>
        <begin position="444"/>
        <end position="464"/>
    </location>
</feature>
<feature type="domain" description="AAA" evidence="16">
    <location>
        <begin position="557"/>
        <end position="669"/>
    </location>
</feature>
<dbReference type="InterPro" id="IPR027417">
    <property type="entry name" value="P-loop_NTPase"/>
</dbReference>
<keyword evidence="5" id="KW-0808">Transferase</keyword>
<keyword evidence="11 14" id="KW-0472">Membrane</keyword>
<keyword evidence="9" id="KW-0067">ATP-binding</keyword>
<dbReference type="Pfam" id="PF23607">
    <property type="entry name" value="WZC_N"/>
    <property type="match status" value="1"/>
</dbReference>
<evidence type="ECO:0000256" key="11">
    <source>
        <dbReference type="ARBA" id="ARBA00023136"/>
    </source>
</evidence>
<feature type="domain" description="Polysaccharide chain length determinant N-terminal" evidence="15">
    <location>
        <begin position="15"/>
        <end position="106"/>
    </location>
</feature>
<keyword evidence="12" id="KW-0829">Tyrosine-protein kinase</keyword>
<evidence type="ECO:0000259" key="16">
    <source>
        <dbReference type="Pfam" id="PF13614"/>
    </source>
</evidence>
<dbReference type="InterPro" id="IPR032807">
    <property type="entry name" value="GNVR"/>
</dbReference>
<comment type="subcellular location">
    <subcellularLocation>
        <location evidence="1">Cell inner membrane</location>
        <topology evidence="1">Multi-pass membrane protein</topology>
    </subcellularLocation>
</comment>
<evidence type="ECO:0000259" key="17">
    <source>
        <dbReference type="Pfam" id="PF13807"/>
    </source>
</evidence>
<evidence type="ECO:0000256" key="10">
    <source>
        <dbReference type="ARBA" id="ARBA00022989"/>
    </source>
</evidence>
<keyword evidence="7" id="KW-0547">Nucleotide-binding</keyword>
<keyword evidence="8 18" id="KW-0418">Kinase</keyword>
<evidence type="ECO:0000313" key="19">
    <source>
        <dbReference type="Proteomes" id="UP000182567"/>
    </source>
</evidence>
<evidence type="ECO:0000256" key="12">
    <source>
        <dbReference type="ARBA" id="ARBA00023137"/>
    </source>
</evidence>
<dbReference type="OrthoDB" id="9775724at2"/>
<dbReference type="GeneID" id="46907255"/>
<evidence type="ECO:0000256" key="9">
    <source>
        <dbReference type="ARBA" id="ARBA00022840"/>
    </source>
</evidence>
<reference evidence="19" key="1">
    <citation type="submission" date="2016-10" db="EMBL/GenBank/DDBJ databases">
        <title>Pseudomonas frederiksbergensis ERGS4:02 complete genome.</title>
        <authorList>
            <person name="Kumar R."/>
            <person name="Acharya V."/>
            <person name="Singh D."/>
        </authorList>
    </citation>
    <scope>NUCLEOTIDE SEQUENCE [LARGE SCALE GENOMIC DNA]</scope>
    <source>
        <strain evidence="19">ERGS4:02</strain>
    </source>
</reference>